<sequence length="334" mass="35273">MQRFTPILRRLAAPTLALALALGALAPAMRTAAAAEWPARPLRILLGAPPGGTADIVARLYAVELQRALGQPVIVDYKPGAAGTIAVQTMLSAPRDGYTFLLIQKGIAAEVPHAIKVSYDPFKDIVPVAQLTRQGLMLVGNPGLPAKSLAELVAYIKANPGKLDYANFGIGLRGQTIGVQFNRLAGLQTGSVNYKGSPPALQDIMGGQVALMFDGPASSLPLIKGGRLRAFAIAFPKRIAALPDVPTFAELGYPELNEVGWMGLWAASGVPPAIVAKVREAAIQAMQSRGLQKKLEELGMEAGTPVATEALARDVRESYERQGALLRSIGFTPQ</sequence>
<dbReference type="PANTHER" id="PTHR42928:SF5">
    <property type="entry name" value="BLR1237 PROTEIN"/>
    <property type="match status" value="1"/>
</dbReference>
<dbReference type="Proteomes" id="UP000177515">
    <property type="component" value="Chromosome 2"/>
</dbReference>
<accession>A0ABM6FA40</accession>
<name>A0ABM6FA40_9BURK</name>
<feature type="signal peptide" evidence="2">
    <location>
        <begin position="1"/>
        <end position="26"/>
    </location>
</feature>
<dbReference type="InterPro" id="IPR005064">
    <property type="entry name" value="BUG"/>
</dbReference>
<keyword evidence="2" id="KW-0732">Signal</keyword>
<proteinExistence type="inferred from homology"/>
<dbReference type="PANTHER" id="PTHR42928">
    <property type="entry name" value="TRICARBOXYLATE-BINDING PROTEIN"/>
    <property type="match status" value="1"/>
</dbReference>
<dbReference type="EMBL" id="CP017755">
    <property type="protein sequence ID" value="AOZ08559.1"/>
    <property type="molecule type" value="Genomic_DNA"/>
</dbReference>
<comment type="similarity">
    <text evidence="1">Belongs to the UPF0065 (bug) family.</text>
</comment>
<dbReference type="RefSeq" id="WP_071071182.1">
    <property type="nucleotide sequence ID" value="NZ_CP017755.1"/>
</dbReference>
<dbReference type="SUPFAM" id="SSF53850">
    <property type="entry name" value="Periplasmic binding protein-like II"/>
    <property type="match status" value="1"/>
</dbReference>
<dbReference type="PIRSF" id="PIRSF017082">
    <property type="entry name" value="YflP"/>
    <property type="match status" value="1"/>
</dbReference>
<evidence type="ECO:0000256" key="2">
    <source>
        <dbReference type="SAM" id="SignalP"/>
    </source>
</evidence>
<dbReference type="InterPro" id="IPR042100">
    <property type="entry name" value="Bug_dom1"/>
</dbReference>
<dbReference type="Gene3D" id="3.40.190.10">
    <property type="entry name" value="Periplasmic binding protein-like II"/>
    <property type="match status" value="1"/>
</dbReference>
<evidence type="ECO:0000256" key="1">
    <source>
        <dbReference type="ARBA" id="ARBA00006987"/>
    </source>
</evidence>
<protein>
    <submittedName>
        <fullName evidence="3">ABC transporter substrate-binding protein</fullName>
    </submittedName>
</protein>
<organism evidence="3 4">
    <name type="scientific">Cupriavidus malaysiensis</name>
    <dbReference type="NCBI Taxonomy" id="367825"/>
    <lineage>
        <taxon>Bacteria</taxon>
        <taxon>Pseudomonadati</taxon>
        <taxon>Pseudomonadota</taxon>
        <taxon>Betaproteobacteria</taxon>
        <taxon>Burkholderiales</taxon>
        <taxon>Burkholderiaceae</taxon>
        <taxon>Cupriavidus</taxon>
    </lineage>
</organism>
<dbReference type="Gene3D" id="3.40.190.150">
    <property type="entry name" value="Bordetella uptake gene, domain 1"/>
    <property type="match status" value="1"/>
</dbReference>
<gene>
    <name evidence="3" type="ORF">BKK80_21680</name>
</gene>
<reference evidence="3 4" key="1">
    <citation type="submission" date="2016-10" db="EMBL/GenBank/DDBJ databases">
        <title>Complete genome sequences of three Cupriavidus strains isolated from various Malaysian environments.</title>
        <authorList>
            <person name="Abdullah A.A.-A."/>
            <person name="Shafie N.A.H."/>
            <person name="Lau N.S."/>
        </authorList>
    </citation>
    <scope>NUCLEOTIDE SEQUENCE [LARGE SCALE GENOMIC DNA]</scope>
    <source>
        <strain evidence="3 4">USMAA1020</strain>
    </source>
</reference>
<evidence type="ECO:0000313" key="4">
    <source>
        <dbReference type="Proteomes" id="UP000177515"/>
    </source>
</evidence>
<feature type="chain" id="PRO_5047042798" evidence="2">
    <location>
        <begin position="27"/>
        <end position="334"/>
    </location>
</feature>
<dbReference type="CDD" id="cd07012">
    <property type="entry name" value="PBP2_Bug_TTT"/>
    <property type="match status" value="1"/>
</dbReference>
<keyword evidence="4" id="KW-1185">Reference proteome</keyword>
<evidence type="ECO:0000313" key="3">
    <source>
        <dbReference type="EMBL" id="AOZ08559.1"/>
    </source>
</evidence>
<dbReference type="Pfam" id="PF03401">
    <property type="entry name" value="TctC"/>
    <property type="match status" value="1"/>
</dbReference>